<evidence type="ECO:0000313" key="2">
    <source>
        <dbReference type="EMBL" id="MCP1726595.1"/>
    </source>
</evidence>
<evidence type="ECO:0000259" key="1">
    <source>
        <dbReference type="PROSITE" id="PS51186"/>
    </source>
</evidence>
<sequence length="161" mass="18550">MIREITKRDFDAFWPSFKSIIQSMETYAFDPNMDLEKAYYVWCEEPLNTFVFEVDEKIFGSYYIKPNGNGPGSHVCNCGYMVPEFARGRGIARELCIHSQEVAVQLGFKSMQFNSVASSNVVALRLWRKLGFEVIGTAPNAFRHPRLGYIDSHIMYKQLVK</sequence>
<organism evidence="2 3">
    <name type="scientific">Natronospira proteinivora</name>
    <dbReference type="NCBI Taxonomy" id="1807133"/>
    <lineage>
        <taxon>Bacteria</taxon>
        <taxon>Pseudomonadati</taxon>
        <taxon>Pseudomonadota</taxon>
        <taxon>Gammaproteobacteria</taxon>
        <taxon>Natronospirales</taxon>
        <taxon>Natronospiraceae</taxon>
        <taxon>Natronospira</taxon>
    </lineage>
</organism>
<dbReference type="InterPro" id="IPR016181">
    <property type="entry name" value="Acyl_CoA_acyltransferase"/>
</dbReference>
<dbReference type="InterPro" id="IPR052742">
    <property type="entry name" value="Mito_N-acetyltransferase"/>
</dbReference>
<dbReference type="Proteomes" id="UP001523550">
    <property type="component" value="Unassembled WGS sequence"/>
</dbReference>
<evidence type="ECO:0000313" key="3">
    <source>
        <dbReference type="Proteomes" id="UP001523550"/>
    </source>
</evidence>
<comment type="caution">
    <text evidence="2">The sequence shown here is derived from an EMBL/GenBank/DDBJ whole genome shotgun (WGS) entry which is preliminary data.</text>
</comment>
<keyword evidence="3" id="KW-1185">Reference proteome</keyword>
<dbReference type="RefSeq" id="WP_253445137.1">
    <property type="nucleotide sequence ID" value="NZ_JALJYF010000001.1"/>
</dbReference>
<dbReference type="CDD" id="cd04301">
    <property type="entry name" value="NAT_SF"/>
    <property type="match status" value="1"/>
</dbReference>
<protein>
    <submittedName>
        <fullName evidence="2">RimJ/RimL family protein N-acetyltransferase</fullName>
    </submittedName>
</protein>
<feature type="domain" description="N-acetyltransferase" evidence="1">
    <location>
        <begin position="1"/>
        <end position="161"/>
    </location>
</feature>
<accession>A0ABT1G6L1</accession>
<dbReference type="PROSITE" id="PS51186">
    <property type="entry name" value="GNAT"/>
    <property type="match status" value="1"/>
</dbReference>
<dbReference type="Gene3D" id="3.40.630.30">
    <property type="match status" value="1"/>
</dbReference>
<gene>
    <name evidence="2" type="ORF">J2T60_000560</name>
</gene>
<dbReference type="PANTHER" id="PTHR43138">
    <property type="entry name" value="ACETYLTRANSFERASE, GNAT FAMILY"/>
    <property type="match status" value="1"/>
</dbReference>
<proteinExistence type="predicted"/>
<dbReference type="EMBL" id="JALJYF010000001">
    <property type="protein sequence ID" value="MCP1726595.1"/>
    <property type="molecule type" value="Genomic_DNA"/>
</dbReference>
<dbReference type="PANTHER" id="PTHR43138:SF1">
    <property type="entry name" value="N-ACETYLTRANSFERASE ACA1"/>
    <property type="match status" value="1"/>
</dbReference>
<dbReference type="SUPFAM" id="SSF55729">
    <property type="entry name" value="Acyl-CoA N-acyltransferases (Nat)"/>
    <property type="match status" value="1"/>
</dbReference>
<dbReference type="InterPro" id="IPR000182">
    <property type="entry name" value="GNAT_dom"/>
</dbReference>
<reference evidence="2 3" key="1">
    <citation type="submission" date="2022-03" db="EMBL/GenBank/DDBJ databases">
        <title>Genomic Encyclopedia of Type Strains, Phase III (KMG-III): the genomes of soil and plant-associated and newly described type strains.</title>
        <authorList>
            <person name="Whitman W."/>
        </authorList>
    </citation>
    <scope>NUCLEOTIDE SEQUENCE [LARGE SCALE GENOMIC DNA]</scope>
    <source>
        <strain evidence="2 3">BSker1</strain>
    </source>
</reference>
<name>A0ABT1G6L1_9GAMM</name>
<dbReference type="Pfam" id="PF00583">
    <property type="entry name" value="Acetyltransf_1"/>
    <property type="match status" value="1"/>
</dbReference>